<dbReference type="Gene3D" id="3.40.710.10">
    <property type="entry name" value="DD-peptidase/beta-lactamase superfamily"/>
    <property type="match status" value="1"/>
</dbReference>
<accession>A0ABW2HVT9</accession>
<dbReference type="Pfam" id="PF00144">
    <property type="entry name" value="Beta-lactamase"/>
    <property type="match status" value="1"/>
</dbReference>
<dbReference type="InterPro" id="IPR012338">
    <property type="entry name" value="Beta-lactam/transpept-like"/>
</dbReference>
<feature type="chain" id="PRO_5046321852" evidence="1">
    <location>
        <begin position="26"/>
        <end position="378"/>
    </location>
</feature>
<dbReference type="InterPro" id="IPR050789">
    <property type="entry name" value="Diverse_Enzym_Activities"/>
</dbReference>
<protein>
    <submittedName>
        <fullName evidence="3">Serine hydrolase domain-containing protein</fullName>
        <ecNumber evidence="3">3.-.-.-</ecNumber>
    </submittedName>
</protein>
<proteinExistence type="predicted"/>
<organism evidence="3 4">
    <name type="scientific">Paractinoplanes rhizophilus</name>
    <dbReference type="NCBI Taxonomy" id="1416877"/>
    <lineage>
        <taxon>Bacteria</taxon>
        <taxon>Bacillati</taxon>
        <taxon>Actinomycetota</taxon>
        <taxon>Actinomycetes</taxon>
        <taxon>Micromonosporales</taxon>
        <taxon>Micromonosporaceae</taxon>
        <taxon>Paractinoplanes</taxon>
    </lineage>
</organism>
<feature type="domain" description="Beta-lactamase-related" evidence="2">
    <location>
        <begin position="9"/>
        <end position="370"/>
    </location>
</feature>
<feature type="signal peptide" evidence="1">
    <location>
        <begin position="1"/>
        <end position="25"/>
    </location>
</feature>
<name>A0ABW2HVT9_9ACTN</name>
<dbReference type="PANTHER" id="PTHR43283">
    <property type="entry name" value="BETA-LACTAMASE-RELATED"/>
    <property type="match status" value="1"/>
</dbReference>
<dbReference type="PANTHER" id="PTHR43283:SF3">
    <property type="entry name" value="BETA-LACTAMASE FAMILY PROTEIN (AFU_ORTHOLOGUE AFUA_5G07500)"/>
    <property type="match status" value="1"/>
</dbReference>
<evidence type="ECO:0000256" key="1">
    <source>
        <dbReference type="SAM" id="SignalP"/>
    </source>
</evidence>
<dbReference type="GO" id="GO:0016787">
    <property type="term" value="F:hydrolase activity"/>
    <property type="evidence" value="ECO:0007669"/>
    <property type="project" value="UniProtKB-KW"/>
</dbReference>
<keyword evidence="4" id="KW-1185">Reference proteome</keyword>
<evidence type="ECO:0000313" key="4">
    <source>
        <dbReference type="Proteomes" id="UP001596548"/>
    </source>
</evidence>
<dbReference type="EC" id="3.-.-.-" evidence="3"/>
<keyword evidence="1" id="KW-0732">Signal</keyword>
<evidence type="ECO:0000313" key="3">
    <source>
        <dbReference type="EMBL" id="MFC7276615.1"/>
    </source>
</evidence>
<keyword evidence="3" id="KW-0378">Hydrolase</keyword>
<dbReference type="SUPFAM" id="SSF56601">
    <property type="entry name" value="beta-lactamase/transpeptidase-like"/>
    <property type="match status" value="1"/>
</dbReference>
<comment type="caution">
    <text evidence="3">The sequence shown here is derived from an EMBL/GenBank/DDBJ whole genome shotgun (WGS) entry which is preliminary data.</text>
</comment>
<evidence type="ECO:0000259" key="2">
    <source>
        <dbReference type="Pfam" id="PF00144"/>
    </source>
</evidence>
<reference evidence="4" key="1">
    <citation type="journal article" date="2019" name="Int. J. Syst. Evol. Microbiol.">
        <title>The Global Catalogue of Microorganisms (GCM) 10K type strain sequencing project: providing services to taxonomists for standard genome sequencing and annotation.</title>
        <authorList>
            <consortium name="The Broad Institute Genomics Platform"/>
            <consortium name="The Broad Institute Genome Sequencing Center for Infectious Disease"/>
            <person name="Wu L."/>
            <person name="Ma J."/>
        </authorList>
    </citation>
    <scope>NUCLEOTIDE SEQUENCE [LARGE SCALE GENOMIC DNA]</scope>
    <source>
        <strain evidence="4">XZYJT-10</strain>
    </source>
</reference>
<dbReference type="EMBL" id="JBHTBJ010000016">
    <property type="protein sequence ID" value="MFC7276615.1"/>
    <property type="molecule type" value="Genomic_DNA"/>
</dbReference>
<dbReference type="RefSeq" id="WP_378971166.1">
    <property type="nucleotide sequence ID" value="NZ_JBHTBJ010000016.1"/>
</dbReference>
<sequence>MKSVIDAVLLAAVTSGAVPAVVALAADGNGEIYEGAAGPRAAGGSDPVTADSIFRIASMTKVICTVAALQQRQRGTLDFDAPVEAYCPEFAGVPVLDGFQNGEPVLRAPATRATVRQLVTHTTGLTYGFWNAAINRWQKATGGGDVFTTPMVADPGTRFEYGINTDWLGKVVEAAAGQSLDDYLTEHVFTPLDMKSTTFVRTEDQRLRTVPVHDRTPGGGWVATDIDWDPRPGYWSGGHGLYSTPRDFLQVQRMLLGEGSLAGAAVLSPSSVREAFTNQIGDLWFPAVIRTADPVASCDYLAGPGLKWGWGLQLTTEDRPGLRSAGSGGWAGMFNTYFWVDPAAGITGAVYTQSRPFLDPDVLRTYADIERALYASHR</sequence>
<dbReference type="InterPro" id="IPR001466">
    <property type="entry name" value="Beta-lactam-related"/>
</dbReference>
<gene>
    <name evidence="3" type="ORF">ACFQS1_21700</name>
</gene>
<dbReference type="Proteomes" id="UP001596548">
    <property type="component" value="Unassembled WGS sequence"/>
</dbReference>